<keyword evidence="5" id="KW-0812">Transmembrane</keyword>
<evidence type="ECO:0000256" key="3">
    <source>
        <dbReference type="ARBA" id="ARBA00022475"/>
    </source>
</evidence>
<reference evidence="14 15" key="1">
    <citation type="journal article" date="2017" name="Genome Biol.">
        <title>New reference genome sequences of hot pepper reveal the massive evolution of plant disease-resistance genes by retroduplication.</title>
        <authorList>
            <person name="Kim S."/>
            <person name="Park J."/>
            <person name="Yeom S.I."/>
            <person name="Kim Y.M."/>
            <person name="Seo E."/>
            <person name="Kim K.T."/>
            <person name="Kim M.S."/>
            <person name="Lee J.M."/>
            <person name="Cheong K."/>
            <person name="Shin H.S."/>
            <person name="Kim S.B."/>
            <person name="Han K."/>
            <person name="Lee J."/>
            <person name="Park M."/>
            <person name="Lee H.A."/>
            <person name="Lee H.Y."/>
            <person name="Lee Y."/>
            <person name="Oh S."/>
            <person name="Lee J.H."/>
            <person name="Choi E."/>
            <person name="Choi E."/>
            <person name="Lee S.E."/>
            <person name="Jeon J."/>
            <person name="Kim H."/>
            <person name="Choi G."/>
            <person name="Song H."/>
            <person name="Lee J."/>
            <person name="Lee S.C."/>
            <person name="Kwon J.K."/>
            <person name="Lee H.Y."/>
            <person name="Koo N."/>
            <person name="Hong Y."/>
            <person name="Kim R.W."/>
            <person name="Kang W.H."/>
            <person name="Huh J.H."/>
            <person name="Kang B.C."/>
            <person name="Yang T.J."/>
            <person name="Lee Y.H."/>
            <person name="Bennetzen J.L."/>
            <person name="Choi D."/>
        </authorList>
    </citation>
    <scope>NUCLEOTIDE SEQUENCE [LARGE SCALE GENOMIC DNA]</scope>
    <source>
        <strain evidence="15">cv. PBC81</strain>
    </source>
</reference>
<dbReference type="EMBL" id="MLFT02000002">
    <property type="protein sequence ID" value="PHT55980.1"/>
    <property type="molecule type" value="Genomic_DNA"/>
</dbReference>
<comment type="similarity">
    <text evidence="2">Belongs to the RLP family.</text>
</comment>
<evidence type="ECO:0000256" key="2">
    <source>
        <dbReference type="ARBA" id="ARBA00009592"/>
    </source>
</evidence>
<keyword evidence="11" id="KW-0325">Glycoprotein</keyword>
<dbReference type="Pfam" id="PF13855">
    <property type="entry name" value="LRR_8"/>
    <property type="match status" value="1"/>
</dbReference>
<protein>
    <recommendedName>
        <fullName evidence="13">Leucine-rich repeat-containing N-terminal plant-type domain-containing protein</fullName>
    </recommendedName>
</protein>
<dbReference type="FunFam" id="3.80.10.10:FF:001347">
    <property type="entry name" value="LRR receptor-like serine/threonine-protein kinase GSO2"/>
    <property type="match status" value="1"/>
</dbReference>
<name>A0A2G2XET3_CAPBA</name>
<dbReference type="PANTHER" id="PTHR48063">
    <property type="entry name" value="LRR RECEPTOR-LIKE KINASE"/>
    <property type="match status" value="1"/>
</dbReference>
<evidence type="ECO:0000259" key="13">
    <source>
        <dbReference type="Pfam" id="PF08263"/>
    </source>
</evidence>
<dbReference type="FunFam" id="3.80.10.10:FF:000453">
    <property type="entry name" value="Leucine-rich receptor-like protein kinase family protein"/>
    <property type="match status" value="1"/>
</dbReference>
<sequence>MERLQVCMLFLVMLHSIAVEFACNAQNGATNCSANDLEALVDFKNGLNDPENRLLSWQGRDCCKWRGIRCSNTAGSIIKIDLHNPFPVDSVDVTSFQWVTSLVSLKYLGMNQVGLSMVGSTWLEMLNQLPHLTELHLSSCGLLSGSISYLTPVNFSSLAVIDLSFNSFKSMFPSWLVNISSLEYMDLSNSGFRGRIPLGISEIPRFKQLQGKLPRSIGNMTFLTHFNLFLNNIEGGIPSTFGGLCNLINFELSGNSLSGSLPETLEGMEKCDSKRPLPSLRYLKLSNNGLVGKIPEWLGQLKNLQQLRLAFNFFEGPIPASLGKLPNLTNLVLSRNQLNGTLPDCFGQLSELSILDVSSNFLTGTLSEFHFKNLSKVKILGLSSNSLTLNVNPNWIPPFQIGNVAMGSCHLGPSFPTWLKSQKELKFLDISNASISDSIPGWFRDISSSLSLLNFCFNQLNGELPNPFPAFPFADIDLGENLLKGTIPLPSAPFELLDLSNNKFQATIGKMTLFQVIDLSNNKLTGNIPSSIGKCSYLKALDLGNNNLSGSVPSSLGQLIQLQSLHLNDNKFSGGVPFSLKNLFSLETLDLGNNRLSGKFPAWISDGFQNLRILRLRSNSFYGELPLGMSSLSSLQVLDLAENNWQRSNKHKRPKRNGTRAKDE</sequence>
<dbReference type="AlphaFoldDB" id="A0A2G2XET3"/>
<evidence type="ECO:0000256" key="1">
    <source>
        <dbReference type="ARBA" id="ARBA00004251"/>
    </source>
</evidence>
<dbReference type="InterPro" id="IPR001611">
    <property type="entry name" value="Leu-rich_rpt"/>
</dbReference>
<evidence type="ECO:0000256" key="4">
    <source>
        <dbReference type="ARBA" id="ARBA00022614"/>
    </source>
</evidence>
<dbReference type="InterPro" id="IPR046956">
    <property type="entry name" value="RLP23-like"/>
</dbReference>
<dbReference type="Gene3D" id="3.80.10.10">
    <property type="entry name" value="Ribonuclease Inhibitor"/>
    <property type="match status" value="4"/>
</dbReference>
<keyword evidence="4" id="KW-0433">Leucine-rich repeat</keyword>
<dbReference type="Pfam" id="PF08263">
    <property type="entry name" value="LRRNT_2"/>
    <property type="match status" value="1"/>
</dbReference>
<keyword evidence="7" id="KW-0677">Repeat</keyword>
<proteinExistence type="inferred from homology"/>
<dbReference type="GO" id="GO:0005886">
    <property type="term" value="C:plasma membrane"/>
    <property type="evidence" value="ECO:0007669"/>
    <property type="project" value="UniProtKB-SubCell"/>
</dbReference>
<keyword evidence="6 12" id="KW-0732">Signal</keyword>
<dbReference type="Pfam" id="PF00560">
    <property type="entry name" value="LRR_1"/>
    <property type="match status" value="5"/>
</dbReference>
<gene>
    <name evidence="14" type="ORF">CQW23_04466</name>
</gene>
<evidence type="ECO:0000256" key="11">
    <source>
        <dbReference type="ARBA" id="ARBA00023180"/>
    </source>
</evidence>
<evidence type="ECO:0000313" key="14">
    <source>
        <dbReference type="EMBL" id="PHT55980.1"/>
    </source>
</evidence>
<evidence type="ECO:0000256" key="8">
    <source>
        <dbReference type="ARBA" id="ARBA00022989"/>
    </source>
</evidence>
<feature type="signal peptide" evidence="12">
    <location>
        <begin position="1"/>
        <end position="22"/>
    </location>
</feature>
<keyword evidence="10" id="KW-0675">Receptor</keyword>
<dbReference type="Proteomes" id="UP000224567">
    <property type="component" value="Unassembled WGS sequence"/>
</dbReference>
<dbReference type="SUPFAM" id="SSF52047">
    <property type="entry name" value="RNI-like"/>
    <property type="match status" value="1"/>
</dbReference>
<dbReference type="InterPro" id="IPR013210">
    <property type="entry name" value="LRR_N_plant-typ"/>
</dbReference>
<comment type="caution">
    <text evidence="14">The sequence shown here is derived from an EMBL/GenBank/DDBJ whole genome shotgun (WGS) entry which is preliminary data.</text>
</comment>
<keyword evidence="15" id="KW-1185">Reference proteome</keyword>
<dbReference type="PANTHER" id="PTHR48063:SF16">
    <property type="entry name" value="LRR RECEPTOR-LIKE SERINE_THREONINE-PROTEIN KINASE GSO1"/>
    <property type="match status" value="1"/>
</dbReference>
<feature type="domain" description="Leucine-rich repeat-containing N-terminal plant-type" evidence="13">
    <location>
        <begin position="34"/>
        <end position="71"/>
    </location>
</feature>
<dbReference type="SUPFAM" id="SSF52058">
    <property type="entry name" value="L domain-like"/>
    <property type="match status" value="2"/>
</dbReference>
<feature type="chain" id="PRO_5013875097" description="Leucine-rich repeat-containing N-terminal plant-type domain-containing protein" evidence="12">
    <location>
        <begin position="23"/>
        <end position="664"/>
    </location>
</feature>
<evidence type="ECO:0000256" key="12">
    <source>
        <dbReference type="SAM" id="SignalP"/>
    </source>
</evidence>
<dbReference type="GO" id="GO:0050832">
    <property type="term" value="P:defense response to fungus"/>
    <property type="evidence" value="ECO:0007669"/>
    <property type="project" value="UniProtKB-ARBA"/>
</dbReference>
<evidence type="ECO:0000256" key="6">
    <source>
        <dbReference type="ARBA" id="ARBA00022729"/>
    </source>
</evidence>
<evidence type="ECO:0000256" key="10">
    <source>
        <dbReference type="ARBA" id="ARBA00023170"/>
    </source>
</evidence>
<evidence type="ECO:0000256" key="9">
    <source>
        <dbReference type="ARBA" id="ARBA00023136"/>
    </source>
</evidence>
<dbReference type="GO" id="GO:0009791">
    <property type="term" value="P:post-embryonic development"/>
    <property type="evidence" value="ECO:0007669"/>
    <property type="project" value="UniProtKB-ARBA"/>
</dbReference>
<evidence type="ECO:0000313" key="15">
    <source>
        <dbReference type="Proteomes" id="UP000224567"/>
    </source>
</evidence>
<evidence type="ECO:0000256" key="5">
    <source>
        <dbReference type="ARBA" id="ARBA00022692"/>
    </source>
</evidence>
<keyword evidence="3" id="KW-1003">Cell membrane</keyword>
<dbReference type="SMART" id="SM00369">
    <property type="entry name" value="LRR_TYP"/>
    <property type="match status" value="7"/>
</dbReference>
<dbReference type="OrthoDB" id="1600340at2759"/>
<evidence type="ECO:0000256" key="7">
    <source>
        <dbReference type="ARBA" id="ARBA00022737"/>
    </source>
</evidence>
<dbReference type="InterPro" id="IPR003591">
    <property type="entry name" value="Leu-rich_rpt_typical-subtyp"/>
</dbReference>
<keyword evidence="8" id="KW-1133">Transmembrane helix</keyword>
<dbReference type="FunFam" id="3.80.10.10:FF:000299">
    <property type="entry name" value="Piriformospora indica-insensitive protein 2"/>
    <property type="match status" value="1"/>
</dbReference>
<comment type="subcellular location">
    <subcellularLocation>
        <location evidence="1">Cell membrane</location>
        <topology evidence="1">Single-pass type I membrane protein</topology>
    </subcellularLocation>
</comment>
<accession>A0A2G2XET3</accession>
<keyword evidence="9" id="KW-0472">Membrane</keyword>
<dbReference type="InterPro" id="IPR032675">
    <property type="entry name" value="LRR_dom_sf"/>
</dbReference>
<reference evidence="15" key="2">
    <citation type="journal article" date="2017" name="J. Anim. Genet.">
        <title>Multiple reference genome sequences of hot pepper reveal the massive evolution of plant disease resistance genes by retroduplication.</title>
        <authorList>
            <person name="Kim S."/>
            <person name="Park J."/>
            <person name="Yeom S.-I."/>
            <person name="Kim Y.-M."/>
            <person name="Seo E."/>
            <person name="Kim K.-T."/>
            <person name="Kim M.-S."/>
            <person name="Lee J.M."/>
            <person name="Cheong K."/>
            <person name="Shin H.-S."/>
            <person name="Kim S.-B."/>
            <person name="Han K."/>
            <person name="Lee J."/>
            <person name="Park M."/>
            <person name="Lee H.-A."/>
            <person name="Lee H.-Y."/>
            <person name="Lee Y."/>
            <person name="Oh S."/>
            <person name="Lee J.H."/>
            <person name="Choi E."/>
            <person name="Choi E."/>
            <person name="Lee S.E."/>
            <person name="Jeon J."/>
            <person name="Kim H."/>
            <person name="Choi G."/>
            <person name="Song H."/>
            <person name="Lee J."/>
            <person name="Lee S.-C."/>
            <person name="Kwon J.-K."/>
            <person name="Lee H.-Y."/>
            <person name="Koo N."/>
            <person name="Hong Y."/>
            <person name="Kim R.W."/>
            <person name="Kang W.-H."/>
            <person name="Huh J.H."/>
            <person name="Kang B.-C."/>
            <person name="Yang T.-J."/>
            <person name="Lee Y.-H."/>
            <person name="Bennetzen J.L."/>
            <person name="Choi D."/>
        </authorList>
    </citation>
    <scope>NUCLEOTIDE SEQUENCE [LARGE SCALE GENOMIC DNA]</scope>
    <source>
        <strain evidence="15">cv. PBC81</strain>
    </source>
</reference>
<organism evidence="14 15">
    <name type="scientific">Capsicum baccatum</name>
    <name type="common">Peruvian pepper</name>
    <dbReference type="NCBI Taxonomy" id="33114"/>
    <lineage>
        <taxon>Eukaryota</taxon>
        <taxon>Viridiplantae</taxon>
        <taxon>Streptophyta</taxon>
        <taxon>Embryophyta</taxon>
        <taxon>Tracheophyta</taxon>
        <taxon>Spermatophyta</taxon>
        <taxon>Magnoliopsida</taxon>
        <taxon>eudicotyledons</taxon>
        <taxon>Gunneridae</taxon>
        <taxon>Pentapetalae</taxon>
        <taxon>asterids</taxon>
        <taxon>lamiids</taxon>
        <taxon>Solanales</taxon>
        <taxon>Solanaceae</taxon>
        <taxon>Solanoideae</taxon>
        <taxon>Capsiceae</taxon>
        <taxon>Capsicum</taxon>
    </lineage>
</organism>